<sequence>MLQKVCGSKGFKKPSRYQKEKDFPPCFIFFSLPDPSRIWHSEGVGDNIRFLCIKPIRPVVNSGFVNQDFDWNVTPEGGMYGFWSSPESPEELGLTCEASISPRKSLVLWLVVWFMAVFPGKERRLLS</sequence>
<dbReference type="AlphaFoldDB" id="A0A833YPV6"/>
<protein>
    <submittedName>
        <fullName evidence="1">Uncharacterized protein</fullName>
    </submittedName>
</protein>
<proteinExistence type="predicted"/>
<evidence type="ECO:0000313" key="2">
    <source>
        <dbReference type="Proteomes" id="UP000664940"/>
    </source>
</evidence>
<organism evidence="1 2">
    <name type="scientific">Phyllostomus discolor</name>
    <name type="common">pale spear-nosed bat</name>
    <dbReference type="NCBI Taxonomy" id="89673"/>
    <lineage>
        <taxon>Eukaryota</taxon>
        <taxon>Metazoa</taxon>
        <taxon>Chordata</taxon>
        <taxon>Craniata</taxon>
        <taxon>Vertebrata</taxon>
        <taxon>Euteleostomi</taxon>
        <taxon>Mammalia</taxon>
        <taxon>Eutheria</taxon>
        <taxon>Laurasiatheria</taxon>
        <taxon>Chiroptera</taxon>
        <taxon>Yangochiroptera</taxon>
        <taxon>Phyllostomidae</taxon>
        <taxon>Phyllostominae</taxon>
        <taxon>Phyllostomus</taxon>
    </lineage>
</organism>
<comment type="caution">
    <text evidence="1">The sequence shown here is derived from an EMBL/GenBank/DDBJ whole genome shotgun (WGS) entry which is preliminary data.</text>
</comment>
<evidence type="ECO:0000313" key="1">
    <source>
        <dbReference type="EMBL" id="KAF6078212.1"/>
    </source>
</evidence>
<dbReference type="EMBL" id="JABVXQ010000014">
    <property type="protein sequence ID" value="KAF6078212.1"/>
    <property type="molecule type" value="Genomic_DNA"/>
</dbReference>
<gene>
    <name evidence="1" type="ORF">HJG60_009091</name>
</gene>
<dbReference type="Proteomes" id="UP000664940">
    <property type="component" value="Unassembled WGS sequence"/>
</dbReference>
<reference evidence="1 2" key="1">
    <citation type="journal article" date="2020" name="Nature">
        <title>Six reference-quality genomes reveal evolution of bat adaptations.</title>
        <authorList>
            <person name="Jebb D."/>
            <person name="Huang Z."/>
            <person name="Pippel M."/>
            <person name="Hughes G.M."/>
            <person name="Lavrichenko K."/>
            <person name="Devanna P."/>
            <person name="Winkler S."/>
            <person name="Jermiin L.S."/>
            <person name="Skirmuntt E.C."/>
            <person name="Katzourakis A."/>
            <person name="Burkitt-Gray L."/>
            <person name="Ray D.A."/>
            <person name="Sullivan K.A.M."/>
            <person name="Roscito J.G."/>
            <person name="Kirilenko B.M."/>
            <person name="Davalos L.M."/>
            <person name="Corthals A.P."/>
            <person name="Power M.L."/>
            <person name="Jones G."/>
            <person name="Ransome R.D."/>
            <person name="Dechmann D.K.N."/>
            <person name="Locatelli A.G."/>
            <person name="Puechmaille S.J."/>
            <person name="Fedrigo O."/>
            <person name="Jarvis E.D."/>
            <person name="Hiller M."/>
            <person name="Vernes S.C."/>
            <person name="Myers E.W."/>
            <person name="Teeling E.C."/>
        </authorList>
    </citation>
    <scope>NUCLEOTIDE SEQUENCE [LARGE SCALE GENOMIC DNA]</scope>
    <source>
        <strain evidence="1">Bat1K_MPI-CBG_1</strain>
    </source>
</reference>
<name>A0A833YPV6_9CHIR</name>
<accession>A0A833YPV6</accession>